<evidence type="ECO:0000313" key="2">
    <source>
        <dbReference type="Proteomes" id="UP001177023"/>
    </source>
</evidence>
<evidence type="ECO:0000313" key="1">
    <source>
        <dbReference type="EMBL" id="CAJ0568703.1"/>
    </source>
</evidence>
<reference evidence="1" key="1">
    <citation type="submission" date="2023-06" db="EMBL/GenBank/DDBJ databases">
        <authorList>
            <person name="Delattre M."/>
        </authorList>
    </citation>
    <scope>NUCLEOTIDE SEQUENCE</scope>
    <source>
        <strain evidence="1">AF72</strain>
    </source>
</reference>
<organism evidence="1 2">
    <name type="scientific">Mesorhabditis spiculigera</name>
    <dbReference type="NCBI Taxonomy" id="96644"/>
    <lineage>
        <taxon>Eukaryota</taxon>
        <taxon>Metazoa</taxon>
        <taxon>Ecdysozoa</taxon>
        <taxon>Nematoda</taxon>
        <taxon>Chromadorea</taxon>
        <taxon>Rhabditida</taxon>
        <taxon>Rhabditina</taxon>
        <taxon>Rhabditomorpha</taxon>
        <taxon>Rhabditoidea</taxon>
        <taxon>Rhabditidae</taxon>
        <taxon>Mesorhabditinae</taxon>
        <taxon>Mesorhabditis</taxon>
    </lineage>
</organism>
<dbReference type="AlphaFoldDB" id="A0AA36FXR4"/>
<protein>
    <submittedName>
        <fullName evidence="1">Uncharacterized protein</fullName>
    </submittedName>
</protein>
<gene>
    <name evidence="1" type="ORF">MSPICULIGERA_LOCUS7217</name>
</gene>
<proteinExistence type="predicted"/>
<name>A0AA36FXR4_9BILA</name>
<sequence>MCAELTGTFLDGRSFFYHCQGPGYAYELLTKLYLESSTKIQKLAIRLDPDPLRECRQRWIFRRLKRWKALGRRLQVLDLTVLLDSNMPLW</sequence>
<accession>A0AA36FXR4</accession>
<dbReference type="EMBL" id="CATQJA010001799">
    <property type="protein sequence ID" value="CAJ0568703.1"/>
    <property type="molecule type" value="Genomic_DNA"/>
</dbReference>
<dbReference type="Proteomes" id="UP001177023">
    <property type="component" value="Unassembled WGS sequence"/>
</dbReference>
<feature type="non-terminal residue" evidence="1">
    <location>
        <position position="90"/>
    </location>
</feature>
<comment type="caution">
    <text evidence="1">The sequence shown here is derived from an EMBL/GenBank/DDBJ whole genome shotgun (WGS) entry which is preliminary data.</text>
</comment>
<keyword evidence="2" id="KW-1185">Reference proteome</keyword>